<feature type="region of interest" description="Disordered" evidence="8">
    <location>
        <begin position="781"/>
        <end position="891"/>
    </location>
</feature>
<dbReference type="AlphaFoldDB" id="A0A919L5W9"/>
<evidence type="ECO:0000259" key="9">
    <source>
        <dbReference type="PROSITE" id="PS50109"/>
    </source>
</evidence>
<feature type="domain" description="Histidine kinase" evidence="9">
    <location>
        <begin position="505"/>
        <end position="613"/>
    </location>
</feature>
<dbReference type="Pfam" id="PF02518">
    <property type="entry name" value="HATPase_c"/>
    <property type="match status" value="1"/>
</dbReference>
<dbReference type="GO" id="GO:0000160">
    <property type="term" value="P:phosphorelay signal transduction system"/>
    <property type="evidence" value="ECO:0007669"/>
    <property type="project" value="TreeGrafter"/>
</dbReference>
<dbReference type="GO" id="GO:0004673">
    <property type="term" value="F:protein histidine kinase activity"/>
    <property type="evidence" value="ECO:0007669"/>
    <property type="project" value="UniProtKB-EC"/>
</dbReference>
<evidence type="ECO:0000256" key="8">
    <source>
        <dbReference type="SAM" id="MobiDB-lite"/>
    </source>
</evidence>
<keyword evidence="7" id="KW-0472">Membrane</keyword>
<evidence type="ECO:0000256" key="2">
    <source>
        <dbReference type="ARBA" id="ARBA00012438"/>
    </source>
</evidence>
<comment type="catalytic activity">
    <reaction evidence="1">
        <text>ATP + protein L-histidine = ADP + protein N-phospho-L-histidine.</text>
        <dbReference type="EC" id="2.7.13.3"/>
    </reaction>
</comment>
<dbReference type="InterPro" id="IPR010910">
    <property type="entry name" value="Nitrate/nitrite_sensing_bac"/>
</dbReference>
<dbReference type="SUPFAM" id="SSF55874">
    <property type="entry name" value="ATPase domain of HSP90 chaperone/DNA topoisomerase II/histidine kinase"/>
    <property type="match status" value="1"/>
</dbReference>
<evidence type="ECO:0000313" key="11">
    <source>
        <dbReference type="EMBL" id="GHH86095.1"/>
    </source>
</evidence>
<evidence type="ECO:0000256" key="1">
    <source>
        <dbReference type="ARBA" id="ARBA00000085"/>
    </source>
</evidence>
<dbReference type="InterPro" id="IPR005467">
    <property type="entry name" value="His_kinase_dom"/>
</dbReference>
<dbReference type="InterPro" id="IPR050428">
    <property type="entry name" value="TCS_sensor_his_kinase"/>
</dbReference>
<keyword evidence="5" id="KW-0812">Transmembrane</keyword>
<comment type="caution">
    <text evidence="11">The sequence shown here is derived from an EMBL/GenBank/DDBJ whole genome shotgun (WGS) entry which is preliminary data.</text>
</comment>
<keyword evidence="6 11" id="KW-0418">Kinase</keyword>
<dbReference type="SMART" id="SM00387">
    <property type="entry name" value="HATPase_c"/>
    <property type="match status" value="1"/>
</dbReference>
<evidence type="ECO:0000256" key="7">
    <source>
        <dbReference type="ARBA" id="ARBA00022989"/>
    </source>
</evidence>
<feature type="region of interest" description="Disordered" evidence="8">
    <location>
        <begin position="632"/>
        <end position="668"/>
    </location>
</feature>
<dbReference type="InterPro" id="IPR013587">
    <property type="entry name" value="Nitrate/nitrite_sensing"/>
</dbReference>
<dbReference type="EMBL" id="BNCD01000021">
    <property type="protein sequence ID" value="GHH86095.1"/>
    <property type="molecule type" value="Genomic_DNA"/>
</dbReference>
<dbReference type="Gene3D" id="3.30.565.10">
    <property type="entry name" value="Histidine kinase-like ATPase, C-terminal domain"/>
    <property type="match status" value="1"/>
</dbReference>
<keyword evidence="4" id="KW-0808">Transferase</keyword>
<dbReference type="PROSITE" id="PS50109">
    <property type="entry name" value="HIS_KIN"/>
    <property type="match status" value="1"/>
</dbReference>
<dbReference type="InterPro" id="IPR036890">
    <property type="entry name" value="HATPase_C_sf"/>
</dbReference>
<keyword evidence="12" id="KW-1185">Reference proteome</keyword>
<dbReference type="Proteomes" id="UP000603708">
    <property type="component" value="Unassembled WGS sequence"/>
</dbReference>
<evidence type="ECO:0000256" key="6">
    <source>
        <dbReference type="ARBA" id="ARBA00022777"/>
    </source>
</evidence>
<gene>
    <name evidence="11" type="ORF">GCM10018793_56700</name>
</gene>
<dbReference type="GO" id="GO:0005886">
    <property type="term" value="C:plasma membrane"/>
    <property type="evidence" value="ECO:0007669"/>
    <property type="project" value="TreeGrafter"/>
</dbReference>
<accession>A0A919L5W9</accession>
<feature type="domain" description="NIT" evidence="10">
    <location>
        <begin position="38"/>
        <end position="285"/>
    </location>
</feature>
<protein>
    <recommendedName>
        <fullName evidence="2">histidine kinase</fullName>
        <ecNumber evidence="2">2.7.13.3</ecNumber>
    </recommendedName>
</protein>
<sequence length="891" mass="95227">MAIPAVLLVGLWGCTATGLLADQFQVRDDTSLASTVGGPAHDVLSQLQIERRLTATWQANQAESSRAALEKARTNTDAAIESFRRSTDSAPDGKALQDRTKSLNTALNKLQKNRSAIDRRTLSEAKVFQYYTETIADSASVIDAATRIGDGRLAKAARATTSLVQVAEMISREDALLSSALASGELSATARTQFTQYSAIQRHIRTALLEADDLPGDEAAAYERLLADPQWKSLTGVEDAVAGSASTTVPKQAEGWRTADDTIAGALTDLDAKSFSALADDGSDRADVLLLQAILGTVAALAALVVTGVLVRRATKADSGRLAELQEQIEDLGQRRLPQILEELDRGEHVLPEGEVAPAGADADSLERLGVAVNRLGREFEAALVRQARGREGTEKVFANLTRRTQILVHRLISLLDDLERKHEDSDLLQDIFKVDHLATRVRRHSENLVILGGSAPGRRGIRPLSITDVVRGAVSETEQYRRVTVQAFPPGRQVSVAARAVTDITHLLAELIENGTTFSPPDTQVQISARKVARGLALHVEDRGLGMPPEQYQYLNNLLAEPPQPDMDALGKDPRLGLFVVAKLAERHGLKVSLRESDYGGTLAVVLVPSVLLEEHESSLPEKLKVATGHAGAAASATAPKPAPAPAAVQVPSPRGPEPFATGGGGLLDTPGVAVPAGSPGLVTAGAPAPQFETHGFPDYGGAGLLPSVSEEAMGAAPSSAWSPLQGHPDFQDYPEFQERPDVRAQHDVPVYPQPRHDLPVRAGSHAHTDLHARADRYQEPSDRYAEHVAPQSEPPMGQGLSPQPLEDPQVLPTRTRGASLAQQLREEAAPPRSGREDVEEDMGSFTPGRSAANMMAIQRATRRARDGEGSSATELDGPAESRQHGTDEL</sequence>
<feature type="compositionally biased region" description="Basic and acidic residues" evidence="8">
    <location>
        <begin position="826"/>
        <end position="838"/>
    </location>
</feature>
<dbReference type="RefSeq" id="WP_189936909.1">
    <property type="nucleotide sequence ID" value="NZ_BNCD01000021.1"/>
</dbReference>
<reference evidence="11" key="1">
    <citation type="journal article" date="2014" name="Int. J. Syst. Evol. Microbiol.">
        <title>Complete genome sequence of Corynebacterium casei LMG S-19264T (=DSM 44701T), isolated from a smear-ripened cheese.</title>
        <authorList>
            <consortium name="US DOE Joint Genome Institute (JGI-PGF)"/>
            <person name="Walter F."/>
            <person name="Albersmeier A."/>
            <person name="Kalinowski J."/>
            <person name="Ruckert C."/>
        </authorList>
    </citation>
    <scope>NUCLEOTIDE SEQUENCE</scope>
    <source>
        <strain evidence="11">JCM 5069</strain>
    </source>
</reference>
<evidence type="ECO:0000259" key="10">
    <source>
        <dbReference type="PROSITE" id="PS50906"/>
    </source>
</evidence>
<dbReference type="PANTHER" id="PTHR45436">
    <property type="entry name" value="SENSOR HISTIDINE KINASE YKOH"/>
    <property type="match status" value="1"/>
</dbReference>
<keyword evidence="7" id="KW-1133">Transmembrane helix</keyword>
<name>A0A919L5W9_9ACTN</name>
<keyword evidence="3" id="KW-0597">Phosphoprotein</keyword>
<feature type="compositionally biased region" description="Low complexity" evidence="8">
    <location>
        <begin position="632"/>
        <end position="654"/>
    </location>
</feature>
<dbReference type="EC" id="2.7.13.3" evidence="2"/>
<evidence type="ECO:0000256" key="4">
    <source>
        <dbReference type="ARBA" id="ARBA00022679"/>
    </source>
</evidence>
<reference evidence="11" key="2">
    <citation type="submission" date="2020-09" db="EMBL/GenBank/DDBJ databases">
        <authorList>
            <person name="Sun Q."/>
            <person name="Ohkuma M."/>
        </authorList>
    </citation>
    <scope>NUCLEOTIDE SEQUENCE</scope>
    <source>
        <strain evidence="11">JCM 5069</strain>
    </source>
</reference>
<dbReference type="PROSITE" id="PS50906">
    <property type="entry name" value="NIT"/>
    <property type="match status" value="1"/>
</dbReference>
<organism evidence="11 12">
    <name type="scientific">Streptomyces sulfonofaciens</name>
    <dbReference type="NCBI Taxonomy" id="68272"/>
    <lineage>
        <taxon>Bacteria</taxon>
        <taxon>Bacillati</taxon>
        <taxon>Actinomycetota</taxon>
        <taxon>Actinomycetes</taxon>
        <taxon>Kitasatosporales</taxon>
        <taxon>Streptomycetaceae</taxon>
        <taxon>Streptomyces</taxon>
    </lineage>
</organism>
<dbReference type="InterPro" id="IPR003594">
    <property type="entry name" value="HATPase_dom"/>
</dbReference>
<feature type="compositionally biased region" description="Basic and acidic residues" evidence="8">
    <location>
        <begin position="881"/>
        <end position="891"/>
    </location>
</feature>
<dbReference type="Pfam" id="PF08376">
    <property type="entry name" value="NIT"/>
    <property type="match status" value="1"/>
</dbReference>
<dbReference type="PANTHER" id="PTHR45436:SF5">
    <property type="entry name" value="SENSOR HISTIDINE KINASE TRCS"/>
    <property type="match status" value="1"/>
</dbReference>
<evidence type="ECO:0000256" key="3">
    <source>
        <dbReference type="ARBA" id="ARBA00022553"/>
    </source>
</evidence>
<evidence type="ECO:0000256" key="5">
    <source>
        <dbReference type="ARBA" id="ARBA00022692"/>
    </source>
</evidence>
<proteinExistence type="predicted"/>
<evidence type="ECO:0000313" key="12">
    <source>
        <dbReference type="Proteomes" id="UP000603708"/>
    </source>
</evidence>